<dbReference type="InterPro" id="IPR047641">
    <property type="entry name" value="ABC_transpr_MalK/UgpC-like"/>
</dbReference>
<dbReference type="Gene3D" id="2.40.50.140">
    <property type="entry name" value="Nucleic acid-binding proteins"/>
    <property type="match status" value="1"/>
</dbReference>
<dbReference type="EMBL" id="BAABKX010000030">
    <property type="protein sequence ID" value="GAA5065810.1"/>
    <property type="molecule type" value="Genomic_DNA"/>
</dbReference>
<dbReference type="InterPro" id="IPR012340">
    <property type="entry name" value="NA-bd_OB-fold"/>
</dbReference>
<dbReference type="SUPFAM" id="SSF50331">
    <property type="entry name" value="MOP-like"/>
    <property type="match status" value="1"/>
</dbReference>
<gene>
    <name evidence="12" type="primary">ugpC_7</name>
    <name evidence="12" type="ORF">GCM10025751_57140</name>
</gene>
<comment type="subunit">
    <text evidence="9">The complex is composed of two ATP-binding proteins (XacJ and XacK), two transmembrane proteins (XacH and XacI) and a solute-binding protein (XacG).</text>
</comment>
<comment type="catalytic activity">
    <reaction evidence="6">
        <text>L-arabinose(out) + ATP + H2O = L-arabinose(in) + ADP + phosphate + H(+)</text>
        <dbReference type="Rhea" id="RHEA:30007"/>
        <dbReference type="ChEBI" id="CHEBI:15377"/>
        <dbReference type="ChEBI" id="CHEBI:15378"/>
        <dbReference type="ChEBI" id="CHEBI:17535"/>
        <dbReference type="ChEBI" id="CHEBI:30616"/>
        <dbReference type="ChEBI" id="CHEBI:43474"/>
        <dbReference type="ChEBI" id="CHEBI:456216"/>
        <dbReference type="EC" id="7.5.2.13"/>
    </reaction>
    <physiologicalReaction direction="left-to-right" evidence="6">
        <dbReference type="Rhea" id="RHEA:30008"/>
    </physiologicalReaction>
</comment>
<sequence>MTSISLNSVGKQFGSLVAVKSVDALIDEGEFISIVGPSGCGKTTTLRVIAGLEEASSGEVLFGDNEVTDDPPEKRNVGMVFQNLALYPHMSVRDNMEFGLRVDGVPDNECGSRVTKVAKMLDIEELLDRSPAELSGGQQQRVAIGRTMVLDPDVFLLDEPLASLDAKLRVEIREELQELHRQVGVTTVYVTHDQEQAMTMSDRIIVMNDGEIQQFATPDEVYNHPNNEFVAHFIGTPSMNFIDCELARKGDTLYADLGFDSVKIDENQAARSLANGDSVRLGVRPEHVDLCHDNEEGFTTNVKFVEPTGKDKIVHLNVGDEDLKAIVEGEENVVGDETRRMAFRSDCIHLFETESGECVY</sequence>
<evidence type="ECO:0000313" key="13">
    <source>
        <dbReference type="Proteomes" id="UP001501729"/>
    </source>
</evidence>
<evidence type="ECO:0000256" key="6">
    <source>
        <dbReference type="ARBA" id="ARBA00051890"/>
    </source>
</evidence>
<comment type="catalytic activity">
    <reaction evidence="5">
        <text>D-xylose(out) + ATP + H2O = D-xylose(in) + ADP + phosphate + H(+)</text>
        <dbReference type="Rhea" id="RHEA:29899"/>
        <dbReference type="ChEBI" id="CHEBI:15377"/>
        <dbReference type="ChEBI" id="CHEBI:15378"/>
        <dbReference type="ChEBI" id="CHEBI:30616"/>
        <dbReference type="ChEBI" id="CHEBI:43474"/>
        <dbReference type="ChEBI" id="CHEBI:53455"/>
        <dbReference type="ChEBI" id="CHEBI:456216"/>
        <dbReference type="EC" id="7.5.2.13"/>
    </reaction>
    <physiologicalReaction direction="left-to-right" evidence="5">
        <dbReference type="Rhea" id="RHEA:29900"/>
    </physiologicalReaction>
</comment>
<accession>A0AAV3US37</accession>
<dbReference type="PANTHER" id="PTHR43875:SF1">
    <property type="entry name" value="OSMOPROTECTIVE COMPOUNDS UPTAKE ATP-BINDING PROTEIN GGTA"/>
    <property type="match status" value="1"/>
</dbReference>
<dbReference type="InterPro" id="IPR027417">
    <property type="entry name" value="P-loop_NTPase"/>
</dbReference>
<comment type="similarity">
    <text evidence="8">Belongs to the ABC transporter superfamily. Carbohydrate uptake transporter-1 (CUT1) (TC 3.A.1.1) family.</text>
</comment>
<dbReference type="SUPFAM" id="SSF52540">
    <property type="entry name" value="P-loop containing nucleoside triphosphate hydrolases"/>
    <property type="match status" value="1"/>
</dbReference>
<evidence type="ECO:0000313" key="12">
    <source>
        <dbReference type="EMBL" id="GAA5065810.1"/>
    </source>
</evidence>
<evidence type="ECO:0000256" key="2">
    <source>
        <dbReference type="ARBA" id="ARBA00022448"/>
    </source>
</evidence>
<proteinExistence type="inferred from homology"/>
<reference evidence="12 13" key="1">
    <citation type="journal article" date="2019" name="Int. J. Syst. Evol. Microbiol.">
        <title>The Global Catalogue of Microorganisms (GCM) 10K type strain sequencing project: providing services to taxonomists for standard genome sequencing and annotation.</title>
        <authorList>
            <consortium name="The Broad Institute Genomics Platform"/>
            <consortium name="The Broad Institute Genome Sequencing Center for Infectious Disease"/>
            <person name="Wu L."/>
            <person name="Ma J."/>
        </authorList>
    </citation>
    <scope>NUCLEOTIDE SEQUENCE [LARGE SCALE GENOMIC DNA]</scope>
    <source>
        <strain evidence="12 13">JCM 17504</strain>
    </source>
</reference>
<dbReference type="GO" id="GO:0055052">
    <property type="term" value="C:ATP-binding cassette (ABC) transporter complex, substrate-binding subunit-containing"/>
    <property type="evidence" value="ECO:0007669"/>
    <property type="project" value="TreeGrafter"/>
</dbReference>
<protein>
    <recommendedName>
        <fullName evidence="10">ABC-type D-xylose/L-arabinose transporter</fullName>
        <ecNumber evidence="10">7.5.2.13</ecNumber>
    </recommendedName>
</protein>
<feature type="domain" description="ABC transporter" evidence="11">
    <location>
        <begin position="4"/>
        <end position="234"/>
    </location>
</feature>
<evidence type="ECO:0000256" key="10">
    <source>
        <dbReference type="ARBA" id="ARBA00066315"/>
    </source>
</evidence>
<dbReference type="InterPro" id="IPR040582">
    <property type="entry name" value="OB_MalK-like"/>
</dbReference>
<dbReference type="RefSeq" id="WP_227779166.1">
    <property type="nucleotide sequence ID" value="NZ_BAABKX010000030.1"/>
</dbReference>
<dbReference type="PANTHER" id="PTHR43875">
    <property type="entry name" value="MALTODEXTRIN IMPORT ATP-BINDING PROTEIN MSMX"/>
    <property type="match status" value="1"/>
</dbReference>
<dbReference type="GO" id="GO:0005524">
    <property type="term" value="F:ATP binding"/>
    <property type="evidence" value="ECO:0007669"/>
    <property type="project" value="UniProtKB-KW"/>
</dbReference>
<evidence type="ECO:0000256" key="4">
    <source>
        <dbReference type="ARBA" id="ARBA00022840"/>
    </source>
</evidence>
<dbReference type="AlphaFoldDB" id="A0AAV3US37"/>
<keyword evidence="4 12" id="KW-0067">ATP-binding</keyword>
<keyword evidence="3" id="KW-0547">Nucleotide-binding</keyword>
<evidence type="ECO:0000256" key="9">
    <source>
        <dbReference type="ARBA" id="ARBA00065962"/>
    </source>
</evidence>
<dbReference type="Gene3D" id="2.40.50.100">
    <property type="match status" value="1"/>
</dbReference>
<dbReference type="GO" id="GO:0022857">
    <property type="term" value="F:transmembrane transporter activity"/>
    <property type="evidence" value="ECO:0007669"/>
    <property type="project" value="UniProtKB-ARBA"/>
</dbReference>
<dbReference type="Gene3D" id="3.40.50.300">
    <property type="entry name" value="P-loop containing nucleotide triphosphate hydrolases"/>
    <property type="match status" value="1"/>
</dbReference>
<dbReference type="Proteomes" id="UP001501729">
    <property type="component" value="Unassembled WGS sequence"/>
</dbReference>
<dbReference type="Pfam" id="PF00005">
    <property type="entry name" value="ABC_tran"/>
    <property type="match status" value="1"/>
</dbReference>
<dbReference type="EC" id="7.5.2.13" evidence="10"/>
<dbReference type="InterPro" id="IPR003439">
    <property type="entry name" value="ABC_transporter-like_ATP-bd"/>
</dbReference>
<dbReference type="PROSITE" id="PS00211">
    <property type="entry name" value="ABC_TRANSPORTER_1"/>
    <property type="match status" value="1"/>
</dbReference>
<evidence type="ECO:0000256" key="7">
    <source>
        <dbReference type="ARBA" id="ARBA00053454"/>
    </source>
</evidence>
<keyword evidence="13" id="KW-1185">Reference proteome</keyword>
<dbReference type="PROSITE" id="PS50893">
    <property type="entry name" value="ABC_TRANSPORTER_2"/>
    <property type="match status" value="1"/>
</dbReference>
<name>A0AAV3US37_9EURY</name>
<keyword evidence="2" id="KW-0813">Transport</keyword>
<dbReference type="FunFam" id="3.40.50.300:FF:000042">
    <property type="entry name" value="Maltose/maltodextrin ABC transporter, ATP-binding protein"/>
    <property type="match status" value="1"/>
</dbReference>
<comment type="function">
    <text evidence="7">Part of the ABC transporter complex XacGHIJK involved in the uptake of xylose and arabinose. Responsible for energy coupling to the transport system.</text>
</comment>
<comment type="caution">
    <text evidence="12">The sequence shown here is derived from an EMBL/GenBank/DDBJ whole genome shotgun (WGS) entry which is preliminary data.</text>
</comment>
<evidence type="ECO:0000256" key="8">
    <source>
        <dbReference type="ARBA" id="ARBA00061029"/>
    </source>
</evidence>
<dbReference type="InterPro" id="IPR003593">
    <property type="entry name" value="AAA+_ATPase"/>
</dbReference>
<evidence type="ECO:0000256" key="1">
    <source>
        <dbReference type="ARBA" id="ARBA00004202"/>
    </source>
</evidence>
<dbReference type="GeneID" id="68617324"/>
<comment type="subcellular location">
    <subcellularLocation>
        <location evidence="1">Cell membrane</location>
        <topology evidence="1">Peripheral membrane protein</topology>
    </subcellularLocation>
</comment>
<organism evidence="12 13">
    <name type="scientific">Haladaptatus pallidirubidus</name>
    <dbReference type="NCBI Taxonomy" id="1008152"/>
    <lineage>
        <taxon>Archaea</taxon>
        <taxon>Methanobacteriati</taxon>
        <taxon>Methanobacteriota</taxon>
        <taxon>Stenosarchaea group</taxon>
        <taxon>Halobacteria</taxon>
        <taxon>Halobacteriales</taxon>
        <taxon>Haladaptataceae</taxon>
        <taxon>Haladaptatus</taxon>
    </lineage>
</organism>
<evidence type="ECO:0000256" key="5">
    <source>
        <dbReference type="ARBA" id="ARBA00050355"/>
    </source>
</evidence>
<dbReference type="InterPro" id="IPR008995">
    <property type="entry name" value="Mo/tungstate-bd_C_term_dom"/>
</dbReference>
<dbReference type="Pfam" id="PF17912">
    <property type="entry name" value="OB_MalK"/>
    <property type="match status" value="1"/>
</dbReference>
<dbReference type="InterPro" id="IPR017871">
    <property type="entry name" value="ABC_transporter-like_CS"/>
</dbReference>
<dbReference type="SMART" id="SM00382">
    <property type="entry name" value="AAA"/>
    <property type="match status" value="1"/>
</dbReference>
<dbReference type="GO" id="GO:0016887">
    <property type="term" value="F:ATP hydrolysis activity"/>
    <property type="evidence" value="ECO:0007669"/>
    <property type="project" value="InterPro"/>
</dbReference>
<evidence type="ECO:0000256" key="3">
    <source>
        <dbReference type="ARBA" id="ARBA00022741"/>
    </source>
</evidence>
<evidence type="ECO:0000259" key="11">
    <source>
        <dbReference type="PROSITE" id="PS50893"/>
    </source>
</evidence>